<evidence type="ECO:0000256" key="3">
    <source>
        <dbReference type="ARBA" id="ARBA00022806"/>
    </source>
</evidence>
<dbReference type="GO" id="GO:0016787">
    <property type="term" value="F:hydrolase activity"/>
    <property type="evidence" value="ECO:0007669"/>
    <property type="project" value="UniProtKB-KW"/>
</dbReference>
<dbReference type="Gene3D" id="3.40.50.300">
    <property type="entry name" value="P-loop containing nucleotide triphosphate hydrolases"/>
    <property type="match status" value="4"/>
</dbReference>
<dbReference type="Pfam" id="PF20073">
    <property type="entry name" value="DUF6469"/>
    <property type="match status" value="1"/>
</dbReference>
<evidence type="ECO:0000256" key="1">
    <source>
        <dbReference type="ARBA" id="ARBA00022741"/>
    </source>
</evidence>
<keyword evidence="4" id="KW-0067">ATP-binding</keyword>
<dbReference type="GO" id="GO:0004386">
    <property type="term" value="F:helicase activity"/>
    <property type="evidence" value="ECO:0007669"/>
    <property type="project" value="UniProtKB-KW"/>
</dbReference>
<feature type="domain" description="DUF6469" evidence="7">
    <location>
        <begin position="65"/>
        <end position="194"/>
    </location>
</feature>
<keyword evidence="1" id="KW-0547">Nucleotide-binding</keyword>
<evidence type="ECO:0000256" key="4">
    <source>
        <dbReference type="ARBA" id="ARBA00022840"/>
    </source>
</evidence>
<keyword evidence="3" id="KW-0347">Helicase</keyword>
<evidence type="ECO:0000313" key="8">
    <source>
        <dbReference type="EMBL" id="TYG83544.1"/>
    </source>
</evidence>
<sequence length="2646" mass="302495">MGFIDIVFQWSLEDIFNDNLYKDQVEMIPVSFQSVEQYFGSYLLPLLDETRAALRSSMEVIARAPYAEVTYLNESKSHGTLLLDVNVDYWRNRFSDREKEPYKTLPGDVFVIANVKPETASDLQRVGRTWIFALVTNIQEDDDEDNSSSTSFKVKALEDFVSKDEAQKSLFVVHLTNLTTNTRIWSALHMERNLKIIKEVLHADSMVAESCSLCSSDIGGNWNEIFLKNLLSKLNESQKKSLVACLNKMLCNHKSHVELIWGPPGTGKTKTVSVLLFALLRMKYRTLACAPTNIAITEVVARVLKLVKEAKKACSVADDQFCSLGDILLFGSKERLKVDSEIEEIFLDYRVKRLTECFGPLGWWHCFTSMITFLEDCVPQYHIFLENESTKKQEHVSEDENQEKGCCSETDDKKGIHKSFLEYARERFATTALPLRRCVSILHTHIPKIYFQAHNFKDLETLSGLLNSLETCLFFDGLASEEVEELLLRSKDDKLLPQNLCDPSRLLCSIRSQCLSVLRRLRDSLGQLKLPSARNKDSLVQFCFQTASLFFSTACSSYKLYKLEMKPLDVLVIDEAAQLKECESVIPMQLPGIVHSILIGDEWQLPAPVQSNHLLNIQYRMHPSISFFPNACFYNKRILDAAGVKHKSYEKHYLPWPMFGPYSFINVSGREEKDDAGRSHRNMVEVALVQRLVQTLFKAWNSSRERLSVGIISPYAAQVVAIQEKLGRKYEKTDGFAVKVKSVDGFQGGEEDIIIISTVRSNSSGALGFVSNAQRTNVALTRARHCLWILGDGRTLAKHESVWQGLVHDAKMRHCFFNADEEKGLAKAIFDAKKEFDQLDDLLNHDSVLFKNASDNFRKSFGKMKSAQTQKSVLNLLLKLSCGWRPKKRNVDLICESSSMVLKQFKVEGLYIVCSIDVVKEQRYTQVLKAWDLLPLEDIVRLVKRLDGIFKMYTDDFICHCNEKYLEGDLEVPKSWTTSFDIVRFKALSQDEIKKYESLLLMKFYSLSSGVVSHLLFDHDGREPELPFEVTDHERDIILFPRSTFILGRSGTGKTTVLTMKLFKQEQLHLLATEGFDAVNTNRVSDVCLANRNMGGVGGTEATLLRQLFVTVSPKLCYAVKNHVLQLKRFVSGGNFSLEGAFQDVDDNDGAAQFKDIPDSFVDILPKAYPLVITLQKFLIMLDGTIGNSFFEKFYDARELSNMEVVNAPTLVRNCIRTKEFCSIYWPHFNANLTNKLDSSRVFTEIMSHIKGGLRSGNSYDGRLNAEDYVKLFGGRASALNYEKMKGENGEFDMADVVVDLHDRLQNERYEGDIMDFVYIDEVQDLTMRQIALFKHVCKNVSEGFVFCGDTAQTIARGIDFRFEDIRSLFYNEFVLESKCETNHGKKEKGQISKNFHLSQNFRTHDGVLRLAQSVIDLLYHFFPSFVDILCPETSLIYGEAPIWLESDNEDNVVAKIFTNSGNVGAHMVGFGAEQVILVRDDPAKNEILKYVGKQALVLTIVECKGLEFQDVLLYNFFGSSPLKNQWRVVYEYIKEQGLLDASCPSPSFKQAKHNIMCSELKQLYVALTRTRQRLWISENVKEFFEPVFNYWKRKCLVQVRKLDDSLAQAMQVASMRQAANIFDSIGKAEHDAECFYMLKEYERAGQIYLEKCGESALERAAECFVLAGCYITAAEVYAKGNYISKCLSVCTKGKLFDMGLQYIQYWKQHAKANEEMVQRSKDLEELKQTFLENCARHYHEINDKRAMINYNAFDELLSLEEESGNFLEAANIAKLRGDLLFAADLLGKGAQYGEAMHLILWFVFANSLWLAGSTRWPLKQFKEKENLLSKAKSFANNLFLMKQYLSASQMHKSTRGEMLVARIILDHHLHLNISNYEWIDELVFNLASYSEEQIYNNRVSSETLVYFWNFWKDKILKIFEYLVFLLEYFGVWRQFNNLNPIYLLNSDAEWLRKLENKHVCRNQKQVSISIHQFVSAARSYWCSELFSVGLQVLKMHELLYNFSHRNSLSSFNQSRSLTHIYEVASFLLNSKFLNSQHAEKDLMKFVNLSTKHFFGYIFPLDWRESLRENMISLRETEISRKLLEEVILESTGSKCNSLSYGEIGKVALIILGSGELTTEFYGKIFECLHWNRAWKNFIVNLKEDKGSPTFSTTDNISEYVGENRSSGTTTESAACHIKQIGSIEPVILKFHEALQDTYKVNWRKISDYISPVCFLYLVERYLMLLSFVNGYFFSTKTTFVEWVVYQDGRPSSTSSFVAVDKQSLEDIVKFVIDMVQQFLFCKRETIDWIKKSRIAVKEYHSLLVLRLVLITCFLHLNFGKGLDLLFDLLGQKNITELLPWEFYDALRRRQRNNRLNIDVNLLADAFKKIGNPLVIVSMHGNCPKFGCKDAIFVDMKLNPCKEELLRILFPKTGCSQYQAAGFSCEVLLPANYNEGTSSEVVPFSSSVSLSDQDLNTQNQNVGDLQFNHDRFWEIIEALTVVNGIKDLRTFISYASTLMVFLGKLVSIIDAGTKEYLLKKPADGEDDDFSGDAMSVLNLMNQLHSELEPSKLKLECSVPIIGALCEELRSGWSIMMPLLQQQGYLVKDGNHASEESGDHCDVEESISKAQECSKGKKPASATTFNSKPQGNSKSKKNKKSRGRNRK</sequence>
<feature type="compositionally biased region" description="Basic residues" evidence="5">
    <location>
        <begin position="2633"/>
        <end position="2646"/>
    </location>
</feature>
<dbReference type="GO" id="GO:0005524">
    <property type="term" value="F:ATP binding"/>
    <property type="evidence" value="ECO:0007669"/>
    <property type="project" value="UniProtKB-KW"/>
</dbReference>
<dbReference type="Proteomes" id="UP000323506">
    <property type="component" value="Chromosome D01"/>
</dbReference>
<evidence type="ECO:0008006" key="10">
    <source>
        <dbReference type="Google" id="ProtNLM"/>
    </source>
</evidence>
<evidence type="ECO:0000259" key="7">
    <source>
        <dbReference type="Pfam" id="PF20073"/>
    </source>
</evidence>
<dbReference type="InterPro" id="IPR041679">
    <property type="entry name" value="DNA2/NAM7-like_C"/>
</dbReference>
<feature type="region of interest" description="Disordered" evidence="5">
    <location>
        <begin position="2590"/>
        <end position="2646"/>
    </location>
</feature>
<keyword evidence="2" id="KW-0378">Hydrolase</keyword>
<evidence type="ECO:0000256" key="5">
    <source>
        <dbReference type="SAM" id="MobiDB-lite"/>
    </source>
</evidence>
<dbReference type="Pfam" id="PF13245">
    <property type="entry name" value="AAA_19"/>
    <property type="match status" value="1"/>
</dbReference>
<name>A0A5D2DR11_GOSDA</name>
<dbReference type="PANTHER" id="PTHR21529">
    <property type="entry name" value="MAMMARY TURMOR VIRUS RECEPTOR HOMOLOG 1, 2 MTVR1, 2"/>
    <property type="match status" value="1"/>
</dbReference>
<evidence type="ECO:0000259" key="6">
    <source>
        <dbReference type="Pfam" id="PF13087"/>
    </source>
</evidence>
<dbReference type="InterPro" id="IPR047187">
    <property type="entry name" value="SF1_C_Upf1"/>
</dbReference>
<evidence type="ECO:0000256" key="2">
    <source>
        <dbReference type="ARBA" id="ARBA00022801"/>
    </source>
</evidence>
<organism evidence="8 9">
    <name type="scientific">Gossypium darwinii</name>
    <name type="common">Darwin's cotton</name>
    <name type="synonym">Gossypium barbadense var. darwinii</name>
    <dbReference type="NCBI Taxonomy" id="34276"/>
    <lineage>
        <taxon>Eukaryota</taxon>
        <taxon>Viridiplantae</taxon>
        <taxon>Streptophyta</taxon>
        <taxon>Embryophyta</taxon>
        <taxon>Tracheophyta</taxon>
        <taxon>Spermatophyta</taxon>
        <taxon>Magnoliopsida</taxon>
        <taxon>eudicotyledons</taxon>
        <taxon>Gunneridae</taxon>
        <taxon>Pentapetalae</taxon>
        <taxon>rosids</taxon>
        <taxon>malvids</taxon>
        <taxon>Malvales</taxon>
        <taxon>Malvaceae</taxon>
        <taxon>Malvoideae</taxon>
        <taxon>Gossypium</taxon>
    </lineage>
</organism>
<reference evidence="8 9" key="1">
    <citation type="submission" date="2019-06" db="EMBL/GenBank/DDBJ databases">
        <title>WGS assembly of Gossypium darwinii.</title>
        <authorList>
            <person name="Chen Z.J."/>
            <person name="Sreedasyam A."/>
            <person name="Ando A."/>
            <person name="Song Q."/>
            <person name="De L."/>
            <person name="Hulse-Kemp A."/>
            <person name="Ding M."/>
            <person name="Ye W."/>
            <person name="Kirkbride R."/>
            <person name="Jenkins J."/>
            <person name="Plott C."/>
            <person name="Lovell J."/>
            <person name="Lin Y.-M."/>
            <person name="Vaughn R."/>
            <person name="Liu B."/>
            <person name="Li W."/>
            <person name="Simpson S."/>
            <person name="Scheffler B."/>
            <person name="Saski C."/>
            <person name="Grover C."/>
            <person name="Hu G."/>
            <person name="Conover J."/>
            <person name="Carlson J."/>
            <person name="Shu S."/>
            <person name="Boston L."/>
            <person name="Williams M."/>
            <person name="Peterson D."/>
            <person name="Mcgee K."/>
            <person name="Jones D."/>
            <person name="Wendel J."/>
            <person name="Stelly D."/>
            <person name="Grimwood J."/>
            <person name="Schmutz J."/>
        </authorList>
    </citation>
    <scope>NUCLEOTIDE SEQUENCE [LARGE SCALE GENOMIC DNA]</scope>
    <source>
        <strain evidence="8">1808015.09</strain>
    </source>
</reference>
<dbReference type="InterPro" id="IPR027417">
    <property type="entry name" value="P-loop_NTPase"/>
</dbReference>
<accession>A0A5D2DR11</accession>
<gene>
    <name evidence="8" type="ORF">ES288_D01G176500v1</name>
</gene>
<dbReference type="EMBL" id="CM017701">
    <property type="protein sequence ID" value="TYG83544.1"/>
    <property type="molecule type" value="Genomic_DNA"/>
</dbReference>
<proteinExistence type="predicted"/>
<feature type="compositionally biased region" description="Polar residues" evidence="5">
    <location>
        <begin position="2620"/>
        <end position="2629"/>
    </location>
</feature>
<dbReference type="FunFam" id="3.40.50.300:FF:000326">
    <property type="entry name" value="P-loop containing nucleoside triphosphate hydrolase"/>
    <property type="match status" value="1"/>
</dbReference>
<dbReference type="CDD" id="cd18808">
    <property type="entry name" value="SF1_C_Upf1"/>
    <property type="match status" value="1"/>
</dbReference>
<protein>
    <recommendedName>
        <fullName evidence="10">UvrD-like helicase ATP-binding domain-containing protein</fullName>
    </recommendedName>
</protein>
<keyword evidence="9" id="KW-1185">Reference proteome</keyword>
<dbReference type="Pfam" id="PF13087">
    <property type="entry name" value="AAA_12"/>
    <property type="match status" value="1"/>
</dbReference>
<feature type="domain" description="DNA2/NAM7 helicase-like C-terminal" evidence="6">
    <location>
        <begin position="610"/>
        <end position="792"/>
    </location>
</feature>
<dbReference type="SUPFAM" id="SSF52540">
    <property type="entry name" value="P-loop containing nucleoside triphosphate hydrolases"/>
    <property type="match status" value="2"/>
</dbReference>
<dbReference type="GO" id="GO:0005694">
    <property type="term" value="C:chromosome"/>
    <property type="evidence" value="ECO:0007669"/>
    <property type="project" value="UniProtKB-ARBA"/>
</dbReference>
<dbReference type="InterPro" id="IPR039904">
    <property type="entry name" value="TRANK1"/>
</dbReference>
<feature type="compositionally biased region" description="Basic and acidic residues" evidence="5">
    <location>
        <begin position="2590"/>
        <end position="2614"/>
    </location>
</feature>
<dbReference type="PANTHER" id="PTHR21529:SF4">
    <property type="entry name" value="TPR AND ANKYRIN REPEAT-CONTAINING PROTEIN 1"/>
    <property type="match status" value="1"/>
</dbReference>
<dbReference type="InterPro" id="IPR045529">
    <property type="entry name" value="DUF6469"/>
</dbReference>
<evidence type="ECO:0000313" key="9">
    <source>
        <dbReference type="Proteomes" id="UP000323506"/>
    </source>
</evidence>